<evidence type="ECO:0000313" key="3">
    <source>
        <dbReference type="Proteomes" id="UP000321734"/>
    </source>
</evidence>
<evidence type="ECO:0000313" key="2">
    <source>
        <dbReference type="EMBL" id="TXE07351.1"/>
    </source>
</evidence>
<reference evidence="2 3" key="1">
    <citation type="submission" date="2019-08" db="EMBL/GenBank/DDBJ databases">
        <title>Genome sequence of Gelidibacter salicanalis IC162T.</title>
        <authorList>
            <person name="Bowman J.P."/>
        </authorList>
    </citation>
    <scope>NUCLEOTIDE SEQUENCE [LARGE SCALE GENOMIC DNA]</scope>
    <source>
        <strain evidence="2 3">IC162</strain>
    </source>
</reference>
<sequence>MRNVNYRANERQHSMTKTNDMYQLNYRSQARPGLQLEDLDAILITAVAVNLAKDVTGCLIYHKGSFVQVLEGEKNNVQAIYEKIKVDDRHNTVTLLWENNVDQRFFPEWNMAYFRPEEKNLQQYIDNLVLLSELSDRSSGSLLSFWGSVRKMLKEDKTRE</sequence>
<gene>
    <name evidence="2" type="ORF">ES711_11325</name>
</gene>
<feature type="domain" description="BLUF" evidence="1">
    <location>
        <begin position="21"/>
        <end position="112"/>
    </location>
</feature>
<name>A0A5C7AFY1_9FLAO</name>
<dbReference type="Pfam" id="PF04940">
    <property type="entry name" value="BLUF"/>
    <property type="match status" value="1"/>
</dbReference>
<comment type="caution">
    <text evidence="2">The sequence shown here is derived from an EMBL/GenBank/DDBJ whole genome shotgun (WGS) entry which is preliminary data.</text>
</comment>
<dbReference type="AlphaFoldDB" id="A0A5C7AFY1"/>
<organism evidence="2 3">
    <name type="scientific">Gelidibacter salicanalis</name>
    <dbReference type="NCBI Taxonomy" id="291193"/>
    <lineage>
        <taxon>Bacteria</taxon>
        <taxon>Pseudomonadati</taxon>
        <taxon>Bacteroidota</taxon>
        <taxon>Flavobacteriia</taxon>
        <taxon>Flavobacteriales</taxon>
        <taxon>Flavobacteriaceae</taxon>
        <taxon>Gelidibacter</taxon>
    </lineage>
</organism>
<dbReference type="GO" id="GO:0009882">
    <property type="term" value="F:blue light photoreceptor activity"/>
    <property type="evidence" value="ECO:0007669"/>
    <property type="project" value="InterPro"/>
</dbReference>
<dbReference type="GO" id="GO:0071949">
    <property type="term" value="F:FAD binding"/>
    <property type="evidence" value="ECO:0007669"/>
    <property type="project" value="InterPro"/>
</dbReference>
<dbReference type="Gene3D" id="3.30.70.100">
    <property type="match status" value="1"/>
</dbReference>
<dbReference type="OrthoDB" id="1122028at2"/>
<accession>A0A5C7AFY1</accession>
<dbReference type="InterPro" id="IPR036046">
    <property type="entry name" value="Acylphosphatase-like_dom_sf"/>
</dbReference>
<dbReference type="Proteomes" id="UP000321734">
    <property type="component" value="Unassembled WGS sequence"/>
</dbReference>
<keyword evidence="3" id="KW-1185">Reference proteome</keyword>
<dbReference type="InterPro" id="IPR007024">
    <property type="entry name" value="BLUF_domain"/>
</dbReference>
<evidence type="ECO:0000259" key="1">
    <source>
        <dbReference type="PROSITE" id="PS50925"/>
    </source>
</evidence>
<dbReference type="RefSeq" id="WP_146893424.1">
    <property type="nucleotide sequence ID" value="NZ_VORX01000005.1"/>
</dbReference>
<protein>
    <submittedName>
        <fullName evidence="2">BLUF domain-containing protein</fullName>
    </submittedName>
</protein>
<dbReference type="PROSITE" id="PS50925">
    <property type="entry name" value="BLUF"/>
    <property type="match status" value="1"/>
</dbReference>
<dbReference type="SMART" id="SM01034">
    <property type="entry name" value="BLUF"/>
    <property type="match status" value="1"/>
</dbReference>
<proteinExistence type="predicted"/>
<dbReference type="EMBL" id="VORX01000005">
    <property type="protein sequence ID" value="TXE07351.1"/>
    <property type="molecule type" value="Genomic_DNA"/>
</dbReference>
<dbReference type="SUPFAM" id="SSF54975">
    <property type="entry name" value="Acylphosphatase/BLUF domain-like"/>
    <property type="match status" value="1"/>
</dbReference>